<accession>A0ABV5L1B6</accession>
<keyword evidence="3" id="KW-1185">Reference proteome</keyword>
<dbReference type="RefSeq" id="WP_380953963.1">
    <property type="nucleotide sequence ID" value="NZ_JBHMDI010000001.1"/>
</dbReference>
<feature type="transmembrane region" description="Helical" evidence="1">
    <location>
        <begin position="6"/>
        <end position="26"/>
    </location>
</feature>
<sequence length="191" mass="21543">MSGTAATVFTAMAGGVFALAVAYIGYRAGRRQTTDQATVEHGQWLRGQRQQAYLAFVDTWGSWMEALQGLQQSWEPWVREYEQGDRLDDPTEESSRLLGDAWRAVRRDLERVELLGPQEIDVAVQAMVDAFREMRDVITVQMSAGATCPNWDEWNPVTVRANTARLDFHAAAIRTLRQPPSPEGESERVEE</sequence>
<evidence type="ECO:0000313" key="3">
    <source>
        <dbReference type="Proteomes" id="UP001589753"/>
    </source>
</evidence>
<evidence type="ECO:0000313" key="2">
    <source>
        <dbReference type="EMBL" id="MFB9345954.1"/>
    </source>
</evidence>
<proteinExistence type="predicted"/>
<protein>
    <recommendedName>
        <fullName evidence="4">Secreted protein</fullName>
    </recommendedName>
</protein>
<keyword evidence="1" id="KW-1133">Transmembrane helix</keyword>
<comment type="caution">
    <text evidence="2">The sequence shown here is derived from an EMBL/GenBank/DDBJ whole genome shotgun (WGS) entry which is preliminary data.</text>
</comment>
<organism evidence="2 3">
    <name type="scientific">Streptomyces heliomycini</name>
    <dbReference type="NCBI Taxonomy" id="284032"/>
    <lineage>
        <taxon>Bacteria</taxon>
        <taxon>Bacillati</taxon>
        <taxon>Actinomycetota</taxon>
        <taxon>Actinomycetes</taxon>
        <taxon>Kitasatosporales</taxon>
        <taxon>Streptomycetaceae</taxon>
        <taxon>Streptomyces</taxon>
    </lineage>
</organism>
<keyword evidence="1" id="KW-0472">Membrane</keyword>
<evidence type="ECO:0008006" key="4">
    <source>
        <dbReference type="Google" id="ProtNLM"/>
    </source>
</evidence>
<gene>
    <name evidence="2" type="ORF">ACFFUA_00490</name>
</gene>
<reference evidence="2 3" key="1">
    <citation type="submission" date="2024-09" db="EMBL/GenBank/DDBJ databases">
        <authorList>
            <person name="Sun Q."/>
            <person name="Mori K."/>
        </authorList>
    </citation>
    <scope>NUCLEOTIDE SEQUENCE [LARGE SCALE GENOMIC DNA]</scope>
    <source>
        <strain evidence="2 3">JCM 9767</strain>
    </source>
</reference>
<dbReference type="Proteomes" id="UP001589753">
    <property type="component" value="Unassembled WGS sequence"/>
</dbReference>
<name>A0ABV5L1B6_9ACTN</name>
<evidence type="ECO:0000256" key="1">
    <source>
        <dbReference type="SAM" id="Phobius"/>
    </source>
</evidence>
<dbReference type="EMBL" id="JBHMDI010000001">
    <property type="protein sequence ID" value="MFB9345954.1"/>
    <property type="molecule type" value="Genomic_DNA"/>
</dbReference>
<keyword evidence="1" id="KW-0812">Transmembrane</keyword>